<feature type="domain" description="Histidine kinase/HSP90-like ATPase" evidence="1">
    <location>
        <begin position="36"/>
        <end position="136"/>
    </location>
</feature>
<dbReference type="HOGENOM" id="CLU_129722_1_0_11"/>
<keyword evidence="2" id="KW-0723">Serine/threonine-protein kinase</keyword>
<dbReference type="InterPro" id="IPR003594">
    <property type="entry name" value="HATPase_dom"/>
</dbReference>
<dbReference type="RefSeq" id="WP_012934908.1">
    <property type="nucleotide sequence ID" value="NC_013739.1"/>
</dbReference>
<dbReference type="SUPFAM" id="SSF55874">
    <property type="entry name" value="ATPase domain of HSP90 chaperone/DNA topoisomerase II/histidine kinase"/>
    <property type="match status" value="1"/>
</dbReference>
<evidence type="ECO:0000313" key="3">
    <source>
        <dbReference type="Proteomes" id="UP000008229"/>
    </source>
</evidence>
<accession>D3EZ92</accession>
<proteinExistence type="predicted"/>
<reference evidence="2" key="1">
    <citation type="journal article" date="2010" name="Stand. Genomic Sci.">
        <title>Complete genome sequence of Conexibacter woesei type strain (ID131577).</title>
        <authorList>
            <person name="Pukall R."/>
            <person name="Lapidus A."/>
            <person name="Glavina Del Rio T."/>
            <person name="Copeland A."/>
            <person name="Tice H."/>
            <person name="Cheng J.-F."/>
            <person name="Lucas S."/>
            <person name="Chen F."/>
            <person name="Nolan M."/>
            <person name="Bruce D."/>
            <person name="Goodwin L."/>
            <person name="Pitluck S."/>
            <person name="Mavromatis K."/>
            <person name="Ivanova N."/>
            <person name="Ovchinnikova G."/>
            <person name="Pati A."/>
            <person name="Chen A."/>
            <person name="Palaniappan K."/>
            <person name="Land M."/>
            <person name="Hauser L."/>
            <person name="Chang Y.-J."/>
            <person name="Jeffries C.D."/>
            <person name="Chain P."/>
            <person name="Meincke L."/>
            <person name="Sims D."/>
            <person name="Brettin T."/>
            <person name="Detter J.C."/>
            <person name="Rohde M."/>
            <person name="Goeker M."/>
            <person name="Bristow J."/>
            <person name="Eisen J.A."/>
            <person name="Markowitz V."/>
            <person name="Kyrpides N.C."/>
            <person name="Klenk H.-P."/>
            <person name="Hugenholtz P."/>
        </authorList>
    </citation>
    <scope>NUCLEOTIDE SEQUENCE [LARGE SCALE GENOMIC DNA]</scope>
    <source>
        <strain evidence="2">DSM 14684</strain>
    </source>
</reference>
<protein>
    <submittedName>
        <fullName evidence="2">Putative anti-sigma regulatory factor, serine/threonine protein kinase</fullName>
    </submittedName>
</protein>
<dbReference type="AlphaFoldDB" id="D3EZ92"/>
<name>D3EZ92_CONWI</name>
<dbReference type="Proteomes" id="UP000008229">
    <property type="component" value="Chromosome"/>
</dbReference>
<organism evidence="2 3">
    <name type="scientific">Conexibacter woesei (strain DSM 14684 / CCUG 47730 / CIP 108061 / JCM 11494 / NBRC 100937 / ID131577)</name>
    <dbReference type="NCBI Taxonomy" id="469383"/>
    <lineage>
        <taxon>Bacteria</taxon>
        <taxon>Bacillati</taxon>
        <taxon>Actinomycetota</taxon>
        <taxon>Thermoleophilia</taxon>
        <taxon>Solirubrobacterales</taxon>
        <taxon>Conexibacteraceae</taxon>
        <taxon>Conexibacter</taxon>
    </lineage>
</organism>
<dbReference type="eggNOG" id="COG2172">
    <property type="taxonomic scope" value="Bacteria"/>
</dbReference>
<sequence>MAPDGEVRVEIASDDDVVAARQAGRRLAESLGLATTDLTLVATAISEVARNITAYAGSGEIVVRRVELRGRSGIEVVARDEGPGIDDIERALQDGYTTGGGLGLGLPGARRLMDDFAISSRVGAGTTVTMTKWVPY</sequence>
<dbReference type="InterPro" id="IPR036890">
    <property type="entry name" value="HATPase_C_sf"/>
</dbReference>
<dbReference type="STRING" id="469383.Cwoe_3439"/>
<keyword evidence="2" id="KW-0808">Transferase</keyword>
<evidence type="ECO:0000313" key="2">
    <source>
        <dbReference type="EMBL" id="ADB51857.1"/>
    </source>
</evidence>
<dbReference type="EMBL" id="CP001854">
    <property type="protein sequence ID" value="ADB51857.1"/>
    <property type="molecule type" value="Genomic_DNA"/>
</dbReference>
<keyword evidence="3" id="KW-1185">Reference proteome</keyword>
<dbReference type="Pfam" id="PF13581">
    <property type="entry name" value="HATPase_c_2"/>
    <property type="match status" value="1"/>
</dbReference>
<dbReference type="KEGG" id="cwo:Cwoe_3439"/>
<evidence type="ECO:0000259" key="1">
    <source>
        <dbReference type="SMART" id="SM00387"/>
    </source>
</evidence>
<gene>
    <name evidence="2" type="ordered locus">Cwoe_3439</name>
</gene>
<dbReference type="SMART" id="SM00387">
    <property type="entry name" value="HATPase_c"/>
    <property type="match status" value="1"/>
</dbReference>
<dbReference type="Gene3D" id="3.30.565.10">
    <property type="entry name" value="Histidine kinase-like ATPase, C-terminal domain"/>
    <property type="match status" value="1"/>
</dbReference>
<keyword evidence="2" id="KW-0418">Kinase</keyword>
<dbReference type="GO" id="GO:0004674">
    <property type="term" value="F:protein serine/threonine kinase activity"/>
    <property type="evidence" value="ECO:0007669"/>
    <property type="project" value="UniProtKB-KW"/>
</dbReference>